<dbReference type="EMBL" id="JAVIJP010000087">
    <property type="protein sequence ID" value="KAL3617008.1"/>
    <property type="molecule type" value="Genomic_DNA"/>
</dbReference>
<sequence>MDSSLRPPAKTSKLAQTFQKMMNLKTRSTNYSAFRLFIPQDKLRCCESHQFYKEEAEEAKEESRSRAAIEAFVAKLFATISAVKAAYAELQMAQFPYNNDAIQSADQAVVDELKALSELKQRFLKRKIDHSPPHVTLMLAEIQEQQAVMKTYEITMKKMRNEIESKDLKVISLRNQLQGIVEENKSMEKKMNASGSFSILDNVRFSDLNPKDFVLVLHYLLRSVRNYVKLVAREMQTANWDIEAAANAIQPGVSFRKTDHKAFVFESFVCREIFTGFNEPGFCSVQHSEIHQFFPGEVYQRRIFFYEQFRKLRSASVNQFLRQNPNSLFGKFLRSKYLQLVHPKMEFSFSGNLNQRKMVNGGEFPETELFKTFAEMGRRVWLLHCLAFSFLHEVSVFQVKRGSKFSEVYMESVTEEIFAATAAEGAFRVAFTVVPGFKVGKTVVQSQEATTEARELDCRKLRLTGDRRDWGSQVVLVEVRQSGSLSETRPMAVVAWVLRRVVDEREWTLAKGKQTQ</sequence>
<evidence type="ECO:0000259" key="3">
    <source>
        <dbReference type="Pfam" id="PF24994"/>
    </source>
</evidence>
<dbReference type="InterPro" id="IPR040225">
    <property type="entry name" value="GIL1-like"/>
</dbReference>
<gene>
    <name evidence="4" type="ORF">CASFOL_039402</name>
</gene>
<feature type="coiled-coil region" evidence="1">
    <location>
        <begin position="142"/>
        <end position="190"/>
    </location>
</feature>
<keyword evidence="1" id="KW-0175">Coiled coil</keyword>
<reference evidence="5" key="1">
    <citation type="journal article" date="2024" name="IScience">
        <title>Strigolactones Initiate the Formation of Haustorium-like Structures in Castilleja.</title>
        <authorList>
            <person name="Buerger M."/>
            <person name="Peterson D."/>
            <person name="Chory J."/>
        </authorList>
    </citation>
    <scope>NUCLEOTIDE SEQUENCE [LARGE SCALE GENOMIC DNA]</scope>
</reference>
<evidence type="ECO:0000256" key="1">
    <source>
        <dbReference type="SAM" id="Coils"/>
    </source>
</evidence>
<dbReference type="Proteomes" id="UP001632038">
    <property type="component" value="Unassembled WGS sequence"/>
</dbReference>
<evidence type="ECO:0000259" key="2">
    <source>
        <dbReference type="Pfam" id="PF04859"/>
    </source>
</evidence>
<dbReference type="Pfam" id="PF24994">
    <property type="entry name" value="GIL1_IRKI_C"/>
    <property type="match status" value="1"/>
</dbReference>
<dbReference type="Pfam" id="PF04859">
    <property type="entry name" value="DUF641"/>
    <property type="match status" value="1"/>
</dbReference>
<feature type="domain" description="DUF641" evidence="2">
    <location>
        <begin position="66"/>
        <end position="190"/>
    </location>
</feature>
<dbReference type="InterPro" id="IPR056813">
    <property type="entry name" value="GIL1_IRKI_C"/>
</dbReference>
<comment type="caution">
    <text evidence="4">The sequence shown here is derived from an EMBL/GenBank/DDBJ whole genome shotgun (WGS) entry which is preliminary data.</text>
</comment>
<name>A0ABD3BHV6_9LAMI</name>
<evidence type="ECO:0000313" key="5">
    <source>
        <dbReference type="Proteomes" id="UP001632038"/>
    </source>
</evidence>
<feature type="domain" description="GIL1/IRKI C-terminal" evidence="3">
    <location>
        <begin position="396"/>
        <end position="447"/>
    </location>
</feature>
<dbReference type="AlphaFoldDB" id="A0ABD3BHV6"/>
<accession>A0ABD3BHV6</accession>
<evidence type="ECO:0008006" key="6">
    <source>
        <dbReference type="Google" id="ProtNLM"/>
    </source>
</evidence>
<dbReference type="PANTHER" id="PTHR31161">
    <property type="entry name" value="PROTEIN GRAVITROPIC IN THE LIGHT 1"/>
    <property type="match status" value="1"/>
</dbReference>
<keyword evidence="5" id="KW-1185">Reference proteome</keyword>
<protein>
    <recommendedName>
        <fullName evidence="6">DUF641 domain-containing protein</fullName>
    </recommendedName>
</protein>
<proteinExistence type="predicted"/>
<evidence type="ECO:0000313" key="4">
    <source>
        <dbReference type="EMBL" id="KAL3617008.1"/>
    </source>
</evidence>
<dbReference type="InterPro" id="IPR006943">
    <property type="entry name" value="DUF641_pln"/>
</dbReference>
<organism evidence="4 5">
    <name type="scientific">Castilleja foliolosa</name>
    <dbReference type="NCBI Taxonomy" id="1961234"/>
    <lineage>
        <taxon>Eukaryota</taxon>
        <taxon>Viridiplantae</taxon>
        <taxon>Streptophyta</taxon>
        <taxon>Embryophyta</taxon>
        <taxon>Tracheophyta</taxon>
        <taxon>Spermatophyta</taxon>
        <taxon>Magnoliopsida</taxon>
        <taxon>eudicotyledons</taxon>
        <taxon>Gunneridae</taxon>
        <taxon>Pentapetalae</taxon>
        <taxon>asterids</taxon>
        <taxon>lamiids</taxon>
        <taxon>Lamiales</taxon>
        <taxon>Orobanchaceae</taxon>
        <taxon>Pedicularideae</taxon>
        <taxon>Castillejinae</taxon>
        <taxon>Castilleja</taxon>
    </lineage>
</organism>